<feature type="non-terminal residue" evidence="1">
    <location>
        <position position="68"/>
    </location>
</feature>
<organism evidence="1 2">
    <name type="scientific">Dentiscutata erythropus</name>
    <dbReference type="NCBI Taxonomy" id="1348616"/>
    <lineage>
        <taxon>Eukaryota</taxon>
        <taxon>Fungi</taxon>
        <taxon>Fungi incertae sedis</taxon>
        <taxon>Mucoromycota</taxon>
        <taxon>Glomeromycotina</taxon>
        <taxon>Glomeromycetes</taxon>
        <taxon>Diversisporales</taxon>
        <taxon>Gigasporaceae</taxon>
        <taxon>Dentiscutata</taxon>
    </lineage>
</organism>
<keyword evidence="2" id="KW-1185">Reference proteome</keyword>
<name>A0A9N9KE20_9GLOM</name>
<dbReference type="OrthoDB" id="2423942at2759"/>
<gene>
    <name evidence="1" type="ORF">DERYTH_LOCUS27153</name>
</gene>
<accession>A0A9N9KE20</accession>
<dbReference type="AlphaFoldDB" id="A0A9N9KE20"/>
<evidence type="ECO:0000313" key="1">
    <source>
        <dbReference type="EMBL" id="CAG8821592.1"/>
    </source>
</evidence>
<evidence type="ECO:0000313" key="2">
    <source>
        <dbReference type="Proteomes" id="UP000789405"/>
    </source>
</evidence>
<reference evidence="1" key="1">
    <citation type="submission" date="2021-06" db="EMBL/GenBank/DDBJ databases">
        <authorList>
            <person name="Kallberg Y."/>
            <person name="Tangrot J."/>
            <person name="Rosling A."/>
        </authorList>
    </citation>
    <scope>NUCLEOTIDE SEQUENCE</scope>
    <source>
        <strain evidence="1">MA453B</strain>
    </source>
</reference>
<dbReference type="Proteomes" id="UP000789405">
    <property type="component" value="Unassembled WGS sequence"/>
</dbReference>
<dbReference type="EMBL" id="CAJVPY010060950">
    <property type="protein sequence ID" value="CAG8821592.1"/>
    <property type="molecule type" value="Genomic_DNA"/>
</dbReference>
<comment type="caution">
    <text evidence="1">The sequence shown here is derived from an EMBL/GenBank/DDBJ whole genome shotgun (WGS) entry which is preliminary data.</text>
</comment>
<protein>
    <submittedName>
        <fullName evidence="1">155_t:CDS:1</fullName>
    </submittedName>
</protein>
<proteinExistence type="predicted"/>
<sequence>MTGKTKALRIILNSLAKEGSRLPCFVWVSYHKTLSNETKAKVDILQNTGLCVCNYQEVEGDLAICNWD</sequence>